<reference evidence="2 3" key="1">
    <citation type="submission" date="2020-04" db="EMBL/GenBank/DDBJ databases">
        <authorList>
            <person name="De Canck E."/>
        </authorList>
    </citation>
    <scope>NUCLEOTIDE SEQUENCE [LARGE SCALE GENOMIC DNA]</scope>
    <source>
        <strain evidence="2 3">LMG 28614</strain>
    </source>
</reference>
<protein>
    <recommendedName>
        <fullName evidence="1">NAD-dependent epimerase/dehydratase domain-containing protein</fullName>
    </recommendedName>
</protein>
<dbReference type="SUPFAM" id="SSF51735">
    <property type="entry name" value="NAD(P)-binding Rossmann-fold domains"/>
    <property type="match status" value="1"/>
</dbReference>
<accession>A0A6S7ATA5</accession>
<dbReference type="Gene3D" id="3.40.50.720">
    <property type="entry name" value="NAD(P)-binding Rossmann-like Domain"/>
    <property type="match status" value="1"/>
</dbReference>
<dbReference type="GO" id="GO:0005737">
    <property type="term" value="C:cytoplasm"/>
    <property type="evidence" value="ECO:0007669"/>
    <property type="project" value="TreeGrafter"/>
</dbReference>
<evidence type="ECO:0000313" key="2">
    <source>
        <dbReference type="EMBL" id="CAB3776381.1"/>
    </source>
</evidence>
<dbReference type="AlphaFoldDB" id="A0A6S7ATA5"/>
<proteinExistence type="predicted"/>
<evidence type="ECO:0000259" key="1">
    <source>
        <dbReference type="Pfam" id="PF01370"/>
    </source>
</evidence>
<dbReference type="PANTHER" id="PTHR48079">
    <property type="entry name" value="PROTEIN YEEZ"/>
    <property type="match status" value="1"/>
</dbReference>
<dbReference type="Pfam" id="PF01370">
    <property type="entry name" value="Epimerase"/>
    <property type="match status" value="1"/>
</dbReference>
<dbReference type="Proteomes" id="UP000494365">
    <property type="component" value="Unassembled WGS sequence"/>
</dbReference>
<evidence type="ECO:0000313" key="3">
    <source>
        <dbReference type="Proteomes" id="UP000494365"/>
    </source>
</evidence>
<dbReference type="InterPro" id="IPR001509">
    <property type="entry name" value="Epimerase_deHydtase"/>
</dbReference>
<sequence length="314" mass="34625">MRVLITGAAGFLGTECVKQFKARGHDVATTDRTGAVDIPGDLANEAFTASLPDVDVVVNCAAVQYVTKGVPLIFRKSFFERNNVHAAKNLAERYRTQGARFVHVGTSMMYRQTGQETYAIQSSMGGEGVYSRSKLAAQRFIDTIPGAATIIPCIIGGEGREGLFRGFVNMMTKFGFVAFPGRGEHKIHMVHVIDVASLIYRVAETRASGFFNAADPEPLSIRQWIDEIAAELRVEHVRKVSIPLLPVKWLSTIAGYRLLAREQLLMLELQHVLSIDESLAIGWRPQFSNARIARDIAVHINRSGAERPGLSRSK</sequence>
<dbReference type="RefSeq" id="WP_175147711.1">
    <property type="nucleotide sequence ID" value="NZ_CADIKK010000001.1"/>
</dbReference>
<dbReference type="InterPro" id="IPR051783">
    <property type="entry name" value="NAD(P)-dependent_oxidoreduct"/>
</dbReference>
<organism evidence="2 3">
    <name type="scientific">Paraburkholderia ultramafica</name>
    <dbReference type="NCBI Taxonomy" id="1544867"/>
    <lineage>
        <taxon>Bacteria</taxon>
        <taxon>Pseudomonadati</taxon>
        <taxon>Pseudomonadota</taxon>
        <taxon>Betaproteobacteria</taxon>
        <taxon>Burkholderiales</taxon>
        <taxon>Burkholderiaceae</taxon>
        <taxon>Paraburkholderia</taxon>
    </lineage>
</organism>
<dbReference type="PANTHER" id="PTHR48079:SF6">
    <property type="entry name" value="NAD(P)-BINDING DOMAIN-CONTAINING PROTEIN-RELATED"/>
    <property type="match status" value="1"/>
</dbReference>
<name>A0A6S7ATA5_9BURK</name>
<dbReference type="InterPro" id="IPR036291">
    <property type="entry name" value="NAD(P)-bd_dom_sf"/>
</dbReference>
<dbReference type="EMBL" id="CADIKK010000001">
    <property type="protein sequence ID" value="CAB3776381.1"/>
    <property type="molecule type" value="Genomic_DNA"/>
</dbReference>
<feature type="domain" description="NAD-dependent epimerase/dehydratase" evidence="1">
    <location>
        <begin position="3"/>
        <end position="208"/>
    </location>
</feature>
<dbReference type="GO" id="GO:0004029">
    <property type="term" value="F:aldehyde dehydrogenase (NAD+) activity"/>
    <property type="evidence" value="ECO:0007669"/>
    <property type="project" value="TreeGrafter"/>
</dbReference>
<keyword evidence="3" id="KW-1185">Reference proteome</keyword>
<gene>
    <name evidence="2" type="ORF">LMG28614_00203</name>
</gene>